<gene>
    <name evidence="8" type="primary">azoR_2</name>
    <name evidence="6" type="synonym">azoR</name>
    <name evidence="8" type="ORF">NCTC10168_00093</name>
</gene>
<comment type="similarity">
    <text evidence="6">Belongs to the azoreductase type 1 family.</text>
</comment>
<feature type="binding site" evidence="6">
    <location>
        <begin position="86"/>
        <end position="89"/>
    </location>
    <ligand>
        <name>FMN</name>
        <dbReference type="ChEBI" id="CHEBI:58210"/>
    </ligand>
</feature>
<dbReference type="HAMAP" id="MF_01216">
    <property type="entry name" value="Azoreductase_type1"/>
    <property type="match status" value="1"/>
</dbReference>
<dbReference type="Pfam" id="PF02525">
    <property type="entry name" value="Flavodoxin_2"/>
    <property type="match status" value="1"/>
</dbReference>
<sequence length="198" mass="21994">MSKKVLVIYSSVNKESVTSKATNAFVKKYENKYPNSEITLLDLSTSTFSKNSLTAENFSTFWNDNEADKWIDLLKNVDLVVVGAPMYNFNISGMLKNFLDTVCVANKTFSYKYSKKGDAIGLVTNIDVAIIGAQGAPLGWYPFGNHVAYLEGTFKFIGAKNVYTYLIDGVKVAPRSTISQEEIIKEISPELDKIISNL</sequence>
<dbReference type="EMBL" id="LR215037">
    <property type="protein sequence ID" value="VEU75179.1"/>
    <property type="molecule type" value="Genomic_DNA"/>
</dbReference>
<evidence type="ECO:0000256" key="3">
    <source>
        <dbReference type="ARBA" id="ARBA00023002"/>
    </source>
</evidence>
<dbReference type="GO" id="GO:0016652">
    <property type="term" value="F:oxidoreductase activity, acting on NAD(P)H as acceptor"/>
    <property type="evidence" value="ECO:0007669"/>
    <property type="project" value="UniProtKB-UniRule"/>
</dbReference>
<organism evidence="8 9">
    <name type="scientific">Mycoplasmopsis maculosa</name>
    <dbReference type="NCBI Taxonomy" id="114885"/>
    <lineage>
        <taxon>Bacteria</taxon>
        <taxon>Bacillati</taxon>
        <taxon>Mycoplasmatota</taxon>
        <taxon>Mycoplasmoidales</taxon>
        <taxon>Metamycoplasmataceae</taxon>
        <taxon>Mycoplasmopsis</taxon>
    </lineage>
</organism>
<evidence type="ECO:0000313" key="8">
    <source>
        <dbReference type="EMBL" id="VEU75179.1"/>
    </source>
</evidence>
<comment type="caution">
    <text evidence="6">Lacks conserved residue(s) required for the propagation of feature annotation.</text>
</comment>
<comment type="subunit">
    <text evidence="6">Homodimer.</text>
</comment>
<evidence type="ECO:0000313" key="9">
    <source>
        <dbReference type="Proteomes" id="UP000290243"/>
    </source>
</evidence>
<keyword evidence="9" id="KW-1185">Reference proteome</keyword>
<dbReference type="InterPro" id="IPR029039">
    <property type="entry name" value="Flavoprotein-like_sf"/>
</dbReference>
<reference evidence="8 9" key="1">
    <citation type="submission" date="2019-01" db="EMBL/GenBank/DDBJ databases">
        <authorList>
            <consortium name="Pathogen Informatics"/>
        </authorList>
    </citation>
    <scope>NUCLEOTIDE SEQUENCE [LARGE SCALE GENOMIC DNA]</scope>
    <source>
        <strain evidence="8 9">NCTC10168</strain>
    </source>
</reference>
<name>A0A449B3N3_9BACT</name>
<dbReference type="Proteomes" id="UP000290243">
    <property type="component" value="Chromosome"/>
</dbReference>
<evidence type="ECO:0000259" key="7">
    <source>
        <dbReference type="Pfam" id="PF02525"/>
    </source>
</evidence>
<keyword evidence="4 6" id="KW-0520">NAD</keyword>
<comment type="cofactor">
    <cofactor evidence="6">
        <name>FMN</name>
        <dbReference type="ChEBI" id="CHEBI:58210"/>
    </cofactor>
    <text evidence="6">Binds 1 FMN per subunit.</text>
</comment>
<evidence type="ECO:0000256" key="4">
    <source>
        <dbReference type="ARBA" id="ARBA00023027"/>
    </source>
</evidence>
<accession>A0A449B3N3</accession>
<dbReference type="SUPFAM" id="SSF52218">
    <property type="entry name" value="Flavoproteins"/>
    <property type="match status" value="1"/>
</dbReference>
<dbReference type="GO" id="GO:0010181">
    <property type="term" value="F:FMN binding"/>
    <property type="evidence" value="ECO:0007669"/>
    <property type="project" value="UniProtKB-UniRule"/>
</dbReference>
<evidence type="ECO:0000256" key="6">
    <source>
        <dbReference type="HAMAP-Rule" id="MF_01216"/>
    </source>
</evidence>
<feature type="domain" description="Flavodoxin-like fold" evidence="7">
    <location>
        <begin position="3"/>
        <end position="175"/>
    </location>
</feature>
<comment type="function">
    <text evidence="6">Quinone reductase that provides resistance to thiol-specific stress caused by electrophilic quinones.</text>
</comment>
<dbReference type="RefSeq" id="WP_129646063.1">
    <property type="nucleotide sequence ID" value="NZ_LR215037.1"/>
</dbReference>
<feature type="binding site" evidence="6">
    <location>
        <position position="11"/>
    </location>
    <ligand>
        <name>FMN</name>
        <dbReference type="ChEBI" id="CHEBI:58210"/>
    </ligand>
</feature>
<dbReference type="EC" id="1.6.5.-" evidence="6"/>
<dbReference type="PANTHER" id="PTHR43741:SF4">
    <property type="entry name" value="FMN-DEPENDENT NADH:QUINONE OXIDOREDUCTASE"/>
    <property type="match status" value="1"/>
</dbReference>
<dbReference type="InterPro" id="IPR023048">
    <property type="entry name" value="NADH:quinone_OxRdtase_FMN_depd"/>
</dbReference>
<keyword evidence="1 6" id="KW-0285">Flavoprotein</keyword>
<comment type="catalytic activity">
    <reaction evidence="5">
        <text>N,N-dimethyl-1,4-phenylenediamine + anthranilate + 2 NAD(+) = 2-(4-dimethylaminophenyl)diazenylbenzoate + 2 NADH + 2 H(+)</text>
        <dbReference type="Rhea" id="RHEA:55872"/>
        <dbReference type="ChEBI" id="CHEBI:15378"/>
        <dbReference type="ChEBI" id="CHEBI:15783"/>
        <dbReference type="ChEBI" id="CHEBI:16567"/>
        <dbReference type="ChEBI" id="CHEBI:57540"/>
        <dbReference type="ChEBI" id="CHEBI:57945"/>
        <dbReference type="ChEBI" id="CHEBI:71579"/>
        <dbReference type="EC" id="1.7.1.17"/>
    </reaction>
    <physiologicalReaction direction="right-to-left" evidence="5">
        <dbReference type="Rhea" id="RHEA:55874"/>
    </physiologicalReaction>
</comment>
<dbReference type="GO" id="GO:0009055">
    <property type="term" value="F:electron transfer activity"/>
    <property type="evidence" value="ECO:0007669"/>
    <property type="project" value="UniProtKB-UniRule"/>
</dbReference>
<dbReference type="OrthoDB" id="9805013at2"/>
<dbReference type="InterPro" id="IPR050104">
    <property type="entry name" value="FMN-dep_NADH:Q_OxRdtase_AzoR1"/>
</dbReference>
<evidence type="ECO:0000256" key="2">
    <source>
        <dbReference type="ARBA" id="ARBA00022643"/>
    </source>
</evidence>
<keyword evidence="3 6" id="KW-0560">Oxidoreductase</keyword>
<dbReference type="NCBIfam" id="NF002370">
    <property type="entry name" value="PRK01355.1"/>
    <property type="match status" value="1"/>
</dbReference>
<dbReference type="GO" id="GO:0016655">
    <property type="term" value="F:oxidoreductase activity, acting on NAD(P)H, quinone or similar compound as acceptor"/>
    <property type="evidence" value="ECO:0007669"/>
    <property type="project" value="InterPro"/>
</dbReference>
<protein>
    <recommendedName>
        <fullName evidence="6">FMN dependent NADH:quinone oxidoreductase</fullName>
        <ecNumber evidence="6">1.6.5.-</ecNumber>
    </recommendedName>
    <alternativeName>
        <fullName evidence="6">Azo-dye reductase</fullName>
    </alternativeName>
    <alternativeName>
        <fullName evidence="6">FMN-dependent NADH-azo compound oxidoreductase</fullName>
    </alternativeName>
    <alternativeName>
        <fullName evidence="6">FMN-dependent NADH-azoreductase</fullName>
        <ecNumber evidence="6">1.7.1.17</ecNumber>
    </alternativeName>
</protein>
<dbReference type="AlphaFoldDB" id="A0A449B3N3"/>
<evidence type="ECO:0000256" key="1">
    <source>
        <dbReference type="ARBA" id="ARBA00022630"/>
    </source>
</evidence>
<evidence type="ECO:0000256" key="5">
    <source>
        <dbReference type="ARBA" id="ARBA00048542"/>
    </source>
</evidence>
<comment type="catalytic activity">
    <reaction evidence="6">
        <text>2 a quinone + NADH + H(+) = 2 a 1,4-benzosemiquinone + NAD(+)</text>
        <dbReference type="Rhea" id="RHEA:65952"/>
        <dbReference type="ChEBI" id="CHEBI:15378"/>
        <dbReference type="ChEBI" id="CHEBI:57540"/>
        <dbReference type="ChEBI" id="CHEBI:57945"/>
        <dbReference type="ChEBI" id="CHEBI:132124"/>
        <dbReference type="ChEBI" id="CHEBI:134225"/>
    </reaction>
</comment>
<dbReference type="InterPro" id="IPR003680">
    <property type="entry name" value="Flavodoxin_fold"/>
</dbReference>
<dbReference type="Gene3D" id="3.40.50.360">
    <property type="match status" value="1"/>
</dbReference>
<dbReference type="EC" id="1.7.1.17" evidence="6"/>
<dbReference type="PANTHER" id="PTHR43741">
    <property type="entry name" value="FMN-DEPENDENT NADH-AZOREDUCTASE 1"/>
    <property type="match status" value="1"/>
</dbReference>
<dbReference type="KEGG" id="mmau:NCTC10168_00093"/>
<proteinExistence type="inferred from homology"/>
<comment type="function">
    <text evidence="6">Also exhibits azoreductase activity. Catalyzes the reductive cleavage of the azo bond in aromatic azo compounds to the corresponding amines.</text>
</comment>
<keyword evidence="2 6" id="KW-0288">FMN</keyword>